<gene>
    <name evidence="2" type="ORF">ET989_04060</name>
</gene>
<reference evidence="2 3" key="1">
    <citation type="submission" date="2019-01" db="EMBL/GenBank/DDBJ databases">
        <title>Lactibacter flavus gen. nov., sp. nov., a novel bacterium of the family Propionibacteriaceae isolated from raw milk and dairy products.</title>
        <authorList>
            <person name="Huptas C."/>
            <person name="Wenning M."/>
            <person name="Breitenwieser F."/>
            <person name="Doll E."/>
            <person name="Von Neubeck M."/>
            <person name="Busse H.-J."/>
            <person name="Scherer S."/>
        </authorList>
    </citation>
    <scope>NUCLEOTIDE SEQUENCE [LARGE SCALE GENOMIC DNA]</scope>
    <source>
        <strain evidence="2 3">KCTC 33808</strain>
    </source>
</reference>
<dbReference type="RefSeq" id="WP_131167286.1">
    <property type="nucleotide sequence ID" value="NZ_SDMQ01000003.1"/>
</dbReference>
<keyword evidence="3" id="KW-1185">Reference proteome</keyword>
<organism evidence="2 3">
    <name type="scientific">Propioniciclava sinopodophylli</name>
    <dbReference type="NCBI Taxonomy" id="1837344"/>
    <lineage>
        <taxon>Bacteria</taxon>
        <taxon>Bacillati</taxon>
        <taxon>Actinomycetota</taxon>
        <taxon>Actinomycetes</taxon>
        <taxon>Propionibacteriales</taxon>
        <taxon>Propionibacteriaceae</taxon>
        <taxon>Propioniciclava</taxon>
    </lineage>
</organism>
<protein>
    <submittedName>
        <fullName evidence="2">DNA-binding protein</fullName>
    </submittedName>
</protein>
<evidence type="ECO:0000313" key="3">
    <source>
        <dbReference type="Proteomes" id="UP000292373"/>
    </source>
</evidence>
<dbReference type="Proteomes" id="UP000292373">
    <property type="component" value="Unassembled WGS sequence"/>
</dbReference>
<evidence type="ECO:0000259" key="1">
    <source>
        <dbReference type="Pfam" id="PF12728"/>
    </source>
</evidence>
<dbReference type="InterPro" id="IPR010093">
    <property type="entry name" value="SinI_DNA-bd"/>
</dbReference>
<dbReference type="Pfam" id="PF12728">
    <property type="entry name" value="HTH_17"/>
    <property type="match status" value="1"/>
</dbReference>
<name>A0A4Q9KF82_9ACTN</name>
<sequence length="59" mass="6794">MYPKTYETLAQAAERTGITVKTLRRWITSGRLPAFRYGARLIRVEPHEVDRLMCAVKTA</sequence>
<dbReference type="EMBL" id="SDMQ01000003">
    <property type="protein sequence ID" value="TBT86501.1"/>
    <property type="molecule type" value="Genomic_DNA"/>
</dbReference>
<dbReference type="InterPro" id="IPR009061">
    <property type="entry name" value="DNA-bd_dom_put_sf"/>
</dbReference>
<dbReference type="SUPFAM" id="SSF46955">
    <property type="entry name" value="Putative DNA-binding domain"/>
    <property type="match status" value="1"/>
</dbReference>
<feature type="domain" description="Helix-turn-helix" evidence="1">
    <location>
        <begin position="8"/>
        <end position="53"/>
    </location>
</feature>
<comment type="caution">
    <text evidence="2">The sequence shown here is derived from an EMBL/GenBank/DDBJ whole genome shotgun (WGS) entry which is preliminary data.</text>
</comment>
<proteinExistence type="predicted"/>
<keyword evidence="2" id="KW-0238">DNA-binding</keyword>
<dbReference type="Gene3D" id="1.10.1660.10">
    <property type="match status" value="1"/>
</dbReference>
<evidence type="ECO:0000313" key="2">
    <source>
        <dbReference type="EMBL" id="TBT86501.1"/>
    </source>
</evidence>
<accession>A0A4Q9KF82</accession>
<dbReference type="InterPro" id="IPR041657">
    <property type="entry name" value="HTH_17"/>
</dbReference>
<dbReference type="GO" id="GO:0003677">
    <property type="term" value="F:DNA binding"/>
    <property type="evidence" value="ECO:0007669"/>
    <property type="project" value="UniProtKB-KW"/>
</dbReference>
<dbReference type="NCBIfam" id="TIGR01764">
    <property type="entry name" value="excise"/>
    <property type="match status" value="1"/>
</dbReference>
<dbReference type="AlphaFoldDB" id="A0A4Q9KF82"/>
<dbReference type="OrthoDB" id="4870800at2"/>